<dbReference type="InterPro" id="IPR042097">
    <property type="entry name" value="Aminopeptidase_N-like_N_sf"/>
</dbReference>
<accession>A0A3B4AJP1</accession>
<dbReference type="PANTHER" id="PTHR46627:SF1">
    <property type="entry name" value="AMINOPEPTIDASE O"/>
    <property type="match status" value="1"/>
</dbReference>
<proteinExistence type="predicted"/>
<dbReference type="Ensembl" id="ENSPMGT00000018514.1">
    <property type="protein sequence ID" value="ENSPMGP00000017343.1"/>
    <property type="gene ID" value="ENSPMGG00000014199.1"/>
</dbReference>
<dbReference type="GO" id="GO:0005730">
    <property type="term" value="C:nucleolus"/>
    <property type="evidence" value="ECO:0007669"/>
    <property type="project" value="InterPro"/>
</dbReference>
<dbReference type="SUPFAM" id="SSF63737">
    <property type="entry name" value="Leukotriene A4 hydrolase N-terminal domain"/>
    <property type="match status" value="1"/>
</dbReference>
<dbReference type="Proteomes" id="UP000261520">
    <property type="component" value="Unplaced"/>
</dbReference>
<protein>
    <submittedName>
        <fullName evidence="1">Uncharacterized protein</fullName>
    </submittedName>
</protein>
<organism evidence="1 2">
    <name type="scientific">Periophthalmus magnuspinnatus</name>
    <dbReference type="NCBI Taxonomy" id="409849"/>
    <lineage>
        <taxon>Eukaryota</taxon>
        <taxon>Metazoa</taxon>
        <taxon>Chordata</taxon>
        <taxon>Craniata</taxon>
        <taxon>Vertebrata</taxon>
        <taxon>Euteleostomi</taxon>
        <taxon>Actinopterygii</taxon>
        <taxon>Neopterygii</taxon>
        <taxon>Teleostei</taxon>
        <taxon>Neoteleostei</taxon>
        <taxon>Acanthomorphata</taxon>
        <taxon>Gobiaria</taxon>
        <taxon>Gobiiformes</taxon>
        <taxon>Gobioidei</taxon>
        <taxon>Gobiidae</taxon>
        <taxon>Oxudercinae</taxon>
        <taxon>Periophthalmus</taxon>
    </lineage>
</organism>
<reference evidence="1" key="2">
    <citation type="submission" date="2025-09" db="UniProtKB">
        <authorList>
            <consortium name="Ensembl"/>
        </authorList>
    </citation>
    <scope>IDENTIFICATION</scope>
</reference>
<keyword evidence="2" id="KW-1185">Reference proteome</keyword>
<evidence type="ECO:0000313" key="1">
    <source>
        <dbReference type="Ensembl" id="ENSPMGP00000017343.1"/>
    </source>
</evidence>
<dbReference type="InterPro" id="IPR033577">
    <property type="entry name" value="AOPep"/>
</dbReference>
<evidence type="ECO:0000313" key="2">
    <source>
        <dbReference type="Proteomes" id="UP000261520"/>
    </source>
</evidence>
<dbReference type="GO" id="GO:0070006">
    <property type="term" value="F:metalloaminopeptidase activity"/>
    <property type="evidence" value="ECO:0007669"/>
    <property type="project" value="InterPro"/>
</dbReference>
<name>A0A3B4AJP1_9GOBI</name>
<reference evidence="1" key="1">
    <citation type="submission" date="2025-08" db="UniProtKB">
        <authorList>
            <consortium name="Ensembl"/>
        </authorList>
    </citation>
    <scope>IDENTIFICATION</scope>
</reference>
<dbReference type="AlphaFoldDB" id="A0A3B4AJP1"/>
<sequence length="245" mass="26788">RAVCTDDLPLRANTKHILVRHYVLDLTIHFDRNIISGNVVLFLEPIGAGERAGTREVAGAEAGAEAEAAGQRRPDSAGDGVKDCIECTTIFSAILDTAGRILIASSVSWESSSDGEDFTLVLDCCDLSVSKVEEVDITSVLQTDRVTPVSSGSTLADTLMSMPSQSCRVQHQLYSQCSQAPSVQGEGQLRFYTDRWSLQVRKKGVVSASKFPRVLRIFYETRPAGCSVRWTHDQDDRFVAASWIC</sequence>
<dbReference type="PANTHER" id="PTHR46627">
    <property type="entry name" value="AMINOPEPTIDASE O"/>
    <property type="match status" value="1"/>
</dbReference>